<dbReference type="InterPro" id="IPR043129">
    <property type="entry name" value="ATPase_NBD"/>
</dbReference>
<proteinExistence type="inferred from homology"/>
<evidence type="ECO:0000313" key="7">
    <source>
        <dbReference type="EMBL" id="SUD68502.1"/>
    </source>
</evidence>
<dbReference type="RefSeq" id="WP_115274075.1">
    <property type="nucleotide sequence ID" value="NZ_UGUY01000001.1"/>
</dbReference>
<keyword evidence="2 4" id="KW-0808">Transferase</keyword>
<dbReference type="PANTHER" id="PTHR43095:SF5">
    <property type="entry name" value="XYLULOSE KINASE"/>
    <property type="match status" value="1"/>
</dbReference>
<dbReference type="EMBL" id="UGUY01000001">
    <property type="protein sequence ID" value="SUD68502.1"/>
    <property type="molecule type" value="Genomic_DNA"/>
</dbReference>
<evidence type="ECO:0000259" key="5">
    <source>
        <dbReference type="Pfam" id="PF00370"/>
    </source>
</evidence>
<dbReference type="Proteomes" id="UP000254602">
    <property type="component" value="Unassembled WGS sequence"/>
</dbReference>
<dbReference type="Gene3D" id="3.30.420.40">
    <property type="match status" value="2"/>
</dbReference>
<reference evidence="7 8" key="1">
    <citation type="submission" date="2018-06" db="EMBL/GenBank/DDBJ databases">
        <authorList>
            <consortium name="Pathogen Informatics"/>
            <person name="Doyle S."/>
        </authorList>
    </citation>
    <scope>NUCLEOTIDE SEQUENCE [LARGE SCALE GENOMIC DNA]</scope>
    <source>
        <strain evidence="7 8">NCTC7914</strain>
    </source>
</reference>
<evidence type="ECO:0000256" key="3">
    <source>
        <dbReference type="ARBA" id="ARBA00022777"/>
    </source>
</evidence>
<dbReference type="PROSITE" id="PS00445">
    <property type="entry name" value="FGGY_KINASES_2"/>
    <property type="match status" value="1"/>
</dbReference>
<accession>A0A379KKK4</accession>
<dbReference type="InterPro" id="IPR000577">
    <property type="entry name" value="Carb_kinase_FGGY"/>
</dbReference>
<dbReference type="Pfam" id="PF00370">
    <property type="entry name" value="FGGY_N"/>
    <property type="match status" value="1"/>
</dbReference>
<dbReference type="CDD" id="cd07804">
    <property type="entry name" value="ASKHA_NBD_FGGY_RrXK-like"/>
    <property type="match status" value="1"/>
</dbReference>
<evidence type="ECO:0000256" key="4">
    <source>
        <dbReference type="RuleBase" id="RU003733"/>
    </source>
</evidence>
<dbReference type="InterPro" id="IPR018485">
    <property type="entry name" value="FGGY_C"/>
</dbReference>
<evidence type="ECO:0000256" key="1">
    <source>
        <dbReference type="ARBA" id="ARBA00009156"/>
    </source>
</evidence>
<organism evidence="7 8">
    <name type="scientific">Pseudomonas putida</name>
    <name type="common">Arthrobacter siderocapsulatus</name>
    <dbReference type="NCBI Taxonomy" id="303"/>
    <lineage>
        <taxon>Bacteria</taxon>
        <taxon>Pseudomonadati</taxon>
        <taxon>Pseudomonadota</taxon>
        <taxon>Gammaproteobacteria</taxon>
        <taxon>Pseudomonadales</taxon>
        <taxon>Pseudomonadaceae</taxon>
        <taxon>Pseudomonas</taxon>
    </lineage>
</organism>
<dbReference type="EC" id="2.7.1.17" evidence="7"/>
<dbReference type="PANTHER" id="PTHR43095">
    <property type="entry name" value="SUGAR KINASE"/>
    <property type="match status" value="1"/>
</dbReference>
<name>A0A379KKK4_PSEPU</name>
<dbReference type="InterPro" id="IPR050406">
    <property type="entry name" value="FGGY_Carb_Kinase"/>
</dbReference>
<evidence type="ECO:0000256" key="2">
    <source>
        <dbReference type="ARBA" id="ARBA00022679"/>
    </source>
</evidence>
<dbReference type="Pfam" id="PF02782">
    <property type="entry name" value="FGGY_C"/>
    <property type="match status" value="1"/>
</dbReference>
<dbReference type="GO" id="GO:0004856">
    <property type="term" value="F:D-xylulokinase activity"/>
    <property type="evidence" value="ECO:0007669"/>
    <property type="project" value="UniProtKB-EC"/>
</dbReference>
<dbReference type="InterPro" id="IPR018484">
    <property type="entry name" value="FGGY_N"/>
</dbReference>
<evidence type="ECO:0000313" key="8">
    <source>
        <dbReference type="Proteomes" id="UP000254602"/>
    </source>
</evidence>
<dbReference type="InterPro" id="IPR018483">
    <property type="entry name" value="Carb_kinase_FGGY_CS"/>
</dbReference>
<evidence type="ECO:0000259" key="6">
    <source>
        <dbReference type="Pfam" id="PF02782"/>
    </source>
</evidence>
<comment type="similarity">
    <text evidence="1 4">Belongs to the FGGY kinase family.</text>
</comment>
<feature type="domain" description="Carbohydrate kinase FGGY C-terminal" evidence="6">
    <location>
        <begin position="261"/>
        <end position="457"/>
    </location>
</feature>
<protein>
    <submittedName>
        <fullName evidence="7">FGGY family carbohydrate kinase</fullName>
        <ecNumber evidence="7">2.7.1.17</ecNumber>
    </submittedName>
</protein>
<dbReference type="AlphaFoldDB" id="A0A379KKK4"/>
<dbReference type="PIRSF" id="PIRSF000538">
    <property type="entry name" value="GlpK"/>
    <property type="match status" value="1"/>
</dbReference>
<dbReference type="SUPFAM" id="SSF53067">
    <property type="entry name" value="Actin-like ATPase domain"/>
    <property type="match status" value="2"/>
</dbReference>
<sequence length="527" mass="56806">MDYVIGVDIGTQSTKALLMSTEGGMLAQACVSYQVEQPRPLWAQQWPQVWLDAVYETVATSIRRSQVPAAQIKAICISSLYGGSGIPVDADINPLHPCLIWMDRRAIAEAEWVRENVDVEQLQRITGNGVDSYYGYTKMLWIKRNQPEVWAKARYLLPPNSFVQYHLTGELAVDHSSAGNIGGIYDLATRGWSPLMLDALGIDAHLMPQRLVAPGQVIGSLLPAAAQRLGLQPGTKVVAGGVDAAMATLAAGVIAPGNHVAMLGTSMCWGFIKQRSAACKGLINMPYVYDAGANTYSFGGAITAGAAISWFREQFCAQEKQAAALSPGAEVHQLMEQDAAKTPAGADGLLFLPYLMGERSPIWDAKASGAYIGLSLFHHKAHLYRAVLEGLAFALRHNMQMGNQAGLQLDPHLIVVGGGTASNLWMQIIADITGHAVFTIEQQVEAPLGGAMLAALAIGAIEDVEAIRNWRTLRRRADPNPANKALYEQMFAHYCAAYHALKPIMHGLADQATPLPEPSHPAQPMAV</sequence>
<feature type="domain" description="Carbohydrate kinase FGGY N-terminal" evidence="5">
    <location>
        <begin position="3"/>
        <end position="249"/>
    </location>
</feature>
<gene>
    <name evidence="7" type="primary">xylB_1</name>
    <name evidence="7" type="ORF">NCTC7914_02641</name>
</gene>
<keyword evidence="3 4" id="KW-0418">Kinase</keyword>